<dbReference type="STRING" id="28094.SAMN06295900_104414"/>
<dbReference type="Gene3D" id="2.160.20.10">
    <property type="entry name" value="Single-stranded right-handed beta-helix, Pectin lyase-like"/>
    <property type="match status" value="1"/>
</dbReference>
<organism evidence="2 3">
    <name type="scientific">Trinickia caryophylli</name>
    <name type="common">Paraburkholderia caryophylli</name>
    <dbReference type="NCBI Taxonomy" id="28094"/>
    <lineage>
        <taxon>Bacteria</taxon>
        <taxon>Pseudomonadati</taxon>
        <taxon>Pseudomonadota</taxon>
        <taxon>Betaproteobacteria</taxon>
        <taxon>Burkholderiales</taxon>
        <taxon>Burkholderiaceae</taxon>
        <taxon>Trinickia</taxon>
    </lineage>
</organism>
<dbReference type="InterPro" id="IPR008638">
    <property type="entry name" value="FhaB/CdiA-like_TPS"/>
</dbReference>
<keyword evidence="3" id="KW-1185">Reference proteome</keyword>
<sequence>MYFRVNRAGLTVKAVGTQRGLVWWAARCLGRAMLLSIMATAVARSAGAAGVVPDGGTATTVTTGPNGRQTVSIAPAVYGVSNNSYTSFNVGAAGVTLNNSGINARTIVNQVTGTNPSLIQGDITVNGPRANVVLANPNGITVNGGSFVNTGHVALTTGQVGFSDVALASGQFQRNVVLNTQSGTIVIGSGGLAGALIGLELIAKQVRIEGPVANTFTSGTAYVRALAGTTQITLNTGISPDDNNNDWVTLANSQISNPNAIAIDVEAAGSITAGSIRLIANDLGAGVRSAGALVANAGDFTLSSAGDVQLLSGSSVSAAGNVTAQASGAISLTGTSVTANVGGVVFSSNGFSSANDGAAESTIASAQSGVLIQSSGDIANTSSLIQGATRISGNAASKGAVTLAASGSVTNDSDTAQPGTLGAVFGANDDVAVTAAGNVVNRNARIESNSGVTIVAQGDIDNVIDHTQGANGGTLTSWSDHGHRWLFFAANDDGFSVDYGALPAPTQMAYIFADSGNVTLTGRNVNNQGGSVISNGGSITIAATQQLLNEATFTGQASFRQSCFIVCHRSASSTIQSFGGQIQANGDIAITAGTQAVNIGGNVYSQNGDLTVTAPIVRAQGVRGYTAYNRTSGLKAWFGSDWAAIYAADDGGLFSAASGEVRLVGQGVVQGGAFSGAKGVTATNGIVTIAPPYRQPMGIGNHVGLVSWLGL</sequence>
<dbReference type="Pfam" id="PF05860">
    <property type="entry name" value="TPS"/>
    <property type="match status" value="1"/>
</dbReference>
<evidence type="ECO:0000313" key="3">
    <source>
        <dbReference type="Proteomes" id="UP000192911"/>
    </source>
</evidence>
<dbReference type="EMBL" id="FXAH01000004">
    <property type="protein sequence ID" value="SMF26433.1"/>
    <property type="molecule type" value="Genomic_DNA"/>
</dbReference>
<name>A0A1X7E364_TRICW</name>
<evidence type="ECO:0000259" key="1">
    <source>
        <dbReference type="SMART" id="SM00912"/>
    </source>
</evidence>
<dbReference type="SUPFAM" id="SSF51126">
    <property type="entry name" value="Pectin lyase-like"/>
    <property type="match status" value="1"/>
</dbReference>
<proteinExistence type="predicted"/>
<feature type="domain" description="Filamentous haemagglutinin FhaB/tRNA nuclease CdiA-like TPS" evidence="1">
    <location>
        <begin position="64"/>
        <end position="165"/>
    </location>
</feature>
<protein>
    <submittedName>
        <fullName evidence="2">Filamentous hemagglutinin family N-terminal domain-containing protein</fullName>
    </submittedName>
</protein>
<reference evidence="3" key="1">
    <citation type="submission" date="2017-04" db="EMBL/GenBank/DDBJ databases">
        <authorList>
            <person name="Varghese N."/>
            <person name="Submissions S."/>
        </authorList>
    </citation>
    <scope>NUCLEOTIDE SEQUENCE [LARGE SCALE GENOMIC DNA]</scope>
    <source>
        <strain evidence="3">Ballard 720</strain>
    </source>
</reference>
<accession>A0A1X7E364</accession>
<dbReference type="NCBIfam" id="TIGR01901">
    <property type="entry name" value="adhes_NPXG"/>
    <property type="match status" value="1"/>
</dbReference>
<dbReference type="InterPro" id="IPR011050">
    <property type="entry name" value="Pectin_lyase_fold/virulence"/>
</dbReference>
<dbReference type="Proteomes" id="UP000192911">
    <property type="component" value="Unassembled WGS sequence"/>
</dbReference>
<evidence type="ECO:0000313" key="2">
    <source>
        <dbReference type="EMBL" id="SMF26433.1"/>
    </source>
</evidence>
<gene>
    <name evidence="2" type="ORF">SAMN06295900_104414</name>
</gene>
<dbReference type="SMART" id="SM00912">
    <property type="entry name" value="Haemagg_act"/>
    <property type="match status" value="1"/>
</dbReference>
<dbReference type="InterPro" id="IPR012334">
    <property type="entry name" value="Pectin_lyas_fold"/>
</dbReference>
<dbReference type="AlphaFoldDB" id="A0A1X7E364"/>